<feature type="domain" description="Protein kinase" evidence="4">
    <location>
        <begin position="208"/>
        <end position="464"/>
    </location>
</feature>
<dbReference type="InterPro" id="IPR011990">
    <property type="entry name" value="TPR-like_helical_dom_sf"/>
</dbReference>
<dbReference type="InterPro" id="IPR000719">
    <property type="entry name" value="Prot_kinase_dom"/>
</dbReference>
<gene>
    <name evidence="6" type="ORF">M9Y10_019120</name>
    <name evidence="5" type="ORF">M9Y10_031247</name>
</gene>
<comment type="similarity">
    <text evidence="1">Belongs to the sel-1 family.</text>
</comment>
<name>A0ABR2GKC1_9EUKA</name>
<evidence type="ECO:0000256" key="3">
    <source>
        <dbReference type="SAM" id="MobiDB-lite"/>
    </source>
</evidence>
<keyword evidence="2" id="KW-0175">Coiled coil</keyword>
<evidence type="ECO:0000256" key="2">
    <source>
        <dbReference type="SAM" id="Coils"/>
    </source>
</evidence>
<sequence>MTNTYTAEILPHNELLGLEKINLKNTRINDLISKYLFITVSSDFTFENNQTTYQQMKDSKIVIINEYKGNDNDYFIIGFKRTIINIKQNSINFLHSLFSHNENLKICFLSDFKKSFDDNIKNNNNNKIQYTEINYDSKFEDEITNFKEQIMFPLQNNLLKFKLKKIISCIAGYLIKNSYMKITEDRLHYFIINEEKRSKENTFSNDEFIFLSRIGSSFSSVIRLAYYIEKEELVAVKTLQSGITYSMDREIENYRNMDHPFIPRYYGTIEEGESNKSLVIEFINGHPLSDISKMKMKMKDEEKLIIIFDLLCIFSYLKLKKYIYRDLKPNNVILDNNNQIVLIDFDSMISNERLNEKDESEFTRDFSSDGTAPEINESSDGIPSYQSDVYSLGKLILFILTEKPANTNDPVKLDDSTQNNELNIIFMNDNSIFKRCLKEKPDERPTIEELIKELLNTLPKYPQLAHLLISKIISNKEFYLSFIRDQNYAEELCNIGKSYLNNQNEADYKIAIRYFSFAADLNIQEAQFYLGEIYYTGKYCMERDINKAIQYYLSAANQNDPDAQFNLGVIYYTGEYITQDINQAIQYFILAANQNHPQAQSILGDIYSSNVYVPRNIDKAIHYFQLAANQNDRQALFNLGSIYFSGEYIQRDMNKAIHYFWLAANQDHIQAIYNLGGIIFGGEYIKRDIELVIFFISFAANHNHLQAQFNLGEIYSSGVYTAQDINKAIFYYSLAANQNHVEAQFCLGEIYYRDKYKKFDITKAIHYYSLAASHDHLQAQFILGEIYSSGEYIKRDIIKAIHYFQLAAKQNHQQAQYNLGLIYYLGEGITPDITKAIYYFSLAADQNDPDALYNLGEIYYLGEYVKRDINKAIHFFTLATNQNDPNAQYNLGIIYITGDNVTPDINKGIHFLLLAADQSHPQAQFILGSIYYNGDIVPRDINKAIHYLTLAADNNHRQAQFELGIEYFLKFDMKMSIHYLIRSALNGNKEACFAVGYLYHEGKYMERDIDQCIRFYKEASSFNNQFAKNNLGIIYKKGFEDKIKPRLGLSIEYFKEAIKQKNNAISMYNLGHLYLYENPIKDSINQSIDLLIRSLNEGFPPSFELLCISLFKKYDNDIDSIKQKLDEQTNNFDKYKTKIYEIIEIFISNKSLYESEYLEYKNIDFVYNVLHKCLQSNDITKEKEVSEHNNTKIKDISSEFYEGFGIQIDE</sequence>
<dbReference type="SUPFAM" id="SSF81901">
    <property type="entry name" value="HCP-like"/>
    <property type="match status" value="4"/>
</dbReference>
<reference evidence="5 7" key="1">
    <citation type="submission" date="2024-04" db="EMBL/GenBank/DDBJ databases">
        <title>Tritrichomonas musculus Genome.</title>
        <authorList>
            <person name="Alves-Ferreira E."/>
            <person name="Grigg M."/>
            <person name="Lorenzi H."/>
            <person name="Galac M."/>
        </authorList>
    </citation>
    <scope>NUCLEOTIDE SEQUENCE [LARGE SCALE GENOMIC DNA]</scope>
    <source>
        <strain evidence="5 7">EAF2021</strain>
    </source>
</reference>
<dbReference type="Pfam" id="PF08238">
    <property type="entry name" value="Sel1"/>
    <property type="match status" value="16"/>
</dbReference>
<dbReference type="Proteomes" id="UP001470230">
    <property type="component" value="Unassembled WGS sequence"/>
</dbReference>
<dbReference type="EMBL" id="JAPFFF010000417">
    <property type="protein sequence ID" value="KAK8834388.1"/>
    <property type="molecule type" value="Genomic_DNA"/>
</dbReference>
<accession>A0ABR2GKC1</accession>
<dbReference type="PANTHER" id="PTHR11102:SF160">
    <property type="entry name" value="ERAD-ASSOCIATED E3 UBIQUITIN-PROTEIN LIGASE COMPONENT HRD3"/>
    <property type="match status" value="1"/>
</dbReference>
<comment type="caution">
    <text evidence="5">The sequence shown here is derived from an EMBL/GenBank/DDBJ whole genome shotgun (WGS) entry which is preliminary data.</text>
</comment>
<dbReference type="PANTHER" id="PTHR11102">
    <property type="entry name" value="SEL-1-LIKE PROTEIN"/>
    <property type="match status" value="1"/>
</dbReference>
<dbReference type="SMART" id="SM00220">
    <property type="entry name" value="S_TKc"/>
    <property type="match status" value="1"/>
</dbReference>
<evidence type="ECO:0000313" key="6">
    <source>
        <dbReference type="EMBL" id="KAK8848065.1"/>
    </source>
</evidence>
<keyword evidence="7" id="KW-1185">Reference proteome</keyword>
<dbReference type="Gene3D" id="1.25.40.10">
    <property type="entry name" value="Tetratricopeptide repeat domain"/>
    <property type="match status" value="3"/>
</dbReference>
<dbReference type="CDD" id="cd00180">
    <property type="entry name" value="PKc"/>
    <property type="match status" value="1"/>
</dbReference>
<organism evidence="5 7">
    <name type="scientific">Tritrichomonas musculus</name>
    <dbReference type="NCBI Taxonomy" id="1915356"/>
    <lineage>
        <taxon>Eukaryota</taxon>
        <taxon>Metamonada</taxon>
        <taxon>Parabasalia</taxon>
        <taxon>Tritrichomonadida</taxon>
        <taxon>Tritrichomonadidae</taxon>
        <taxon>Tritrichomonas</taxon>
    </lineage>
</organism>
<feature type="region of interest" description="Disordered" evidence="3">
    <location>
        <begin position="360"/>
        <end position="379"/>
    </location>
</feature>
<dbReference type="PROSITE" id="PS00108">
    <property type="entry name" value="PROTEIN_KINASE_ST"/>
    <property type="match status" value="1"/>
</dbReference>
<dbReference type="Gene3D" id="1.10.510.10">
    <property type="entry name" value="Transferase(Phosphotransferase) domain 1"/>
    <property type="match status" value="1"/>
</dbReference>
<dbReference type="EMBL" id="JAPFFF010000027">
    <property type="protein sequence ID" value="KAK8848065.1"/>
    <property type="molecule type" value="Genomic_DNA"/>
</dbReference>
<dbReference type="SUPFAM" id="SSF56112">
    <property type="entry name" value="Protein kinase-like (PK-like)"/>
    <property type="match status" value="1"/>
</dbReference>
<dbReference type="InterPro" id="IPR011009">
    <property type="entry name" value="Kinase-like_dom_sf"/>
</dbReference>
<evidence type="ECO:0000256" key="1">
    <source>
        <dbReference type="ARBA" id="ARBA00038101"/>
    </source>
</evidence>
<proteinExistence type="inferred from homology"/>
<protein>
    <recommendedName>
        <fullName evidence="4">Protein kinase domain-containing protein</fullName>
    </recommendedName>
</protein>
<evidence type="ECO:0000313" key="5">
    <source>
        <dbReference type="EMBL" id="KAK8834388.1"/>
    </source>
</evidence>
<dbReference type="InterPro" id="IPR008271">
    <property type="entry name" value="Ser/Thr_kinase_AS"/>
</dbReference>
<evidence type="ECO:0000259" key="4">
    <source>
        <dbReference type="PROSITE" id="PS50011"/>
    </source>
</evidence>
<evidence type="ECO:0000313" key="7">
    <source>
        <dbReference type="Proteomes" id="UP001470230"/>
    </source>
</evidence>
<dbReference type="InterPro" id="IPR050767">
    <property type="entry name" value="Sel1_AlgK"/>
</dbReference>
<feature type="coiled-coil region" evidence="2">
    <location>
        <begin position="1111"/>
        <end position="1138"/>
    </location>
</feature>
<dbReference type="Pfam" id="PF00069">
    <property type="entry name" value="Pkinase"/>
    <property type="match status" value="1"/>
</dbReference>
<dbReference type="PROSITE" id="PS50011">
    <property type="entry name" value="PROTEIN_KINASE_DOM"/>
    <property type="match status" value="1"/>
</dbReference>
<dbReference type="InterPro" id="IPR006597">
    <property type="entry name" value="Sel1-like"/>
</dbReference>
<dbReference type="SMART" id="SM00671">
    <property type="entry name" value="SEL1"/>
    <property type="match status" value="17"/>
</dbReference>